<dbReference type="RefSeq" id="WP_101264483.1">
    <property type="nucleotide sequence ID" value="NZ_NWTK01000002.1"/>
</dbReference>
<sequence length="94" mass="10581">MNAAVEFDLRNIDAERAGIDAIADRLAMAMNDAAVELGITPDEFEYMLDSHEDSFERDAVARRKRMLDRDAEDLMSLVHVARPHFSWDGTKAGI</sequence>
<evidence type="ECO:0000313" key="1">
    <source>
        <dbReference type="EMBL" id="PKR55434.1"/>
    </source>
</evidence>
<comment type="caution">
    <text evidence="1">The sequence shown here is derived from an EMBL/GenBank/DDBJ whole genome shotgun (WGS) entry which is preliminary data.</text>
</comment>
<organism evidence="1 2">
    <name type="scientific">Thalassospira marina</name>
    <dbReference type="NCBI Taxonomy" id="2048283"/>
    <lineage>
        <taxon>Bacteria</taxon>
        <taxon>Pseudomonadati</taxon>
        <taxon>Pseudomonadota</taxon>
        <taxon>Alphaproteobacteria</taxon>
        <taxon>Rhodospirillales</taxon>
        <taxon>Thalassospiraceae</taxon>
        <taxon>Thalassospira</taxon>
    </lineage>
</organism>
<gene>
    <name evidence="1" type="ORF">COO20_04490</name>
</gene>
<evidence type="ECO:0000313" key="2">
    <source>
        <dbReference type="Proteomes" id="UP000233597"/>
    </source>
</evidence>
<dbReference type="EMBL" id="NWTK01000002">
    <property type="protein sequence ID" value="PKR55434.1"/>
    <property type="molecule type" value="Genomic_DNA"/>
</dbReference>
<protein>
    <submittedName>
        <fullName evidence="1">Uncharacterized protein</fullName>
    </submittedName>
</protein>
<reference evidence="1 2" key="1">
    <citation type="submission" date="2017-09" db="EMBL/GenBank/DDBJ databases">
        <title>Biodiversity and function of Thalassospira species in the particle-attached aromatic-hydrocarbon-degrading consortia from the surface seawater of the South China Sea.</title>
        <authorList>
            <person name="Dong C."/>
            <person name="Liu R."/>
            <person name="Shao Z."/>
        </authorList>
    </citation>
    <scope>NUCLEOTIDE SEQUENCE [LARGE SCALE GENOMIC DNA]</scope>
    <source>
        <strain evidence="1 2">CSC1P2</strain>
    </source>
</reference>
<dbReference type="AlphaFoldDB" id="A0A2N3KXY8"/>
<dbReference type="Proteomes" id="UP000233597">
    <property type="component" value="Unassembled WGS sequence"/>
</dbReference>
<name>A0A2N3KXY8_9PROT</name>
<accession>A0A2N3KXY8</accession>
<proteinExistence type="predicted"/>